<dbReference type="EMBL" id="MCBT01000046">
    <property type="protein sequence ID" value="OEG72948.1"/>
    <property type="molecule type" value="Genomic_DNA"/>
</dbReference>
<feature type="signal peptide" evidence="2">
    <location>
        <begin position="1"/>
        <end position="26"/>
    </location>
</feature>
<reference evidence="3 4" key="1">
    <citation type="submission" date="2016-07" db="EMBL/GenBank/DDBJ databases">
        <title>Whole-genome of two Shewanella species isolated from a digestive organ of sea cucumber Apostichopus japonicus Selenka 1867.</title>
        <authorList>
            <person name="Hong H.-H."/>
            <person name="Choi H."/>
            <person name="Cheon S."/>
            <person name="Oh J.-S."/>
            <person name="Lee H.-G."/>
            <person name="Park C."/>
        </authorList>
    </citation>
    <scope>NUCLEOTIDE SEQUENCE [LARGE SCALE GENOMIC DNA]</scope>
    <source>
        <strain evidence="3 4">CSB03KR</strain>
    </source>
</reference>
<sequence>MNSIKQGTLILLIALSQLVLAPSVFALDDPVDRIDEIQFSEAQLAQVLAPIALYPDSLLTHILIASTYPLEVVQANRWRNKYQALEAEAAVKRAEDKGWDPSILALLAFPTVLEKLSDDLDWTQKLGDAFLQDEARVLASIQTLRQQADNANTFDDMDNMKVTKVNQQIIIEPVQKEIVYVPVYDTRVVYGHWRWYNYPPVYWVYPPRYPVHYPSHYSSRFYWHSGIHISFNYYFSAFHWHKRHIVVTHHHSANRYRSHKRIVTSSGAQRWNHKPAHRRGVAYRSTSVKQRYHSHRPSTLQTKQLRSVERHGNSAKPKHYSTAQVKQNREQRFSQKLAKAQHSNINNSQHKSVKQGAKESRQQRNNNHQRDMRHQPDKSHQQYKSTQRERSQQQYKSTQRERSQQQYKSTQRERSQQPYKSTQREKIQQPERSKQKSKNTQQSRQRASDQKKDYRQQQAKSQQRSQSAQARSPQRSQPSRTKQRDH</sequence>
<evidence type="ECO:0000256" key="2">
    <source>
        <dbReference type="SAM" id="SignalP"/>
    </source>
</evidence>
<dbReference type="AlphaFoldDB" id="A0A1E5ISF8"/>
<feature type="compositionally biased region" description="Basic and acidic residues" evidence="1">
    <location>
        <begin position="422"/>
        <end position="434"/>
    </location>
</feature>
<evidence type="ECO:0000313" key="4">
    <source>
        <dbReference type="Proteomes" id="UP000095230"/>
    </source>
</evidence>
<evidence type="ECO:0008006" key="5">
    <source>
        <dbReference type="Google" id="ProtNLM"/>
    </source>
</evidence>
<feature type="chain" id="PRO_5009179040" description="DUF3300 domain-containing protein" evidence="2">
    <location>
        <begin position="27"/>
        <end position="486"/>
    </location>
</feature>
<comment type="caution">
    <text evidence="3">The sequence shown here is derived from an EMBL/GenBank/DDBJ whole genome shotgun (WGS) entry which is preliminary data.</text>
</comment>
<dbReference type="PANTHER" id="PTHR40269:SF1">
    <property type="entry name" value="OUTER MEMBRANE PROTEIN"/>
    <property type="match status" value="1"/>
</dbReference>
<feature type="compositionally biased region" description="Polar residues" evidence="1">
    <location>
        <begin position="341"/>
        <end position="350"/>
    </location>
</feature>
<dbReference type="Pfam" id="PF11737">
    <property type="entry name" value="DUF3300"/>
    <property type="match status" value="1"/>
</dbReference>
<feature type="compositionally biased region" description="Basic and acidic residues" evidence="1">
    <location>
        <begin position="356"/>
        <end position="391"/>
    </location>
</feature>
<dbReference type="RefSeq" id="WP_069671971.1">
    <property type="nucleotide sequence ID" value="NZ_MCBT01000046.1"/>
</dbReference>
<dbReference type="PANTHER" id="PTHR40269">
    <property type="entry name" value="OUTER MEMBRANE PROTEIN-RELATED"/>
    <property type="match status" value="1"/>
</dbReference>
<dbReference type="STRING" id="23.BEL05_11875"/>
<dbReference type="OrthoDB" id="197257at2"/>
<feature type="compositionally biased region" description="Low complexity" evidence="1">
    <location>
        <begin position="456"/>
        <end position="480"/>
    </location>
</feature>
<keyword evidence="2" id="KW-0732">Signal</keyword>
<feature type="compositionally biased region" description="Basic residues" evidence="1">
    <location>
        <begin position="271"/>
        <end position="281"/>
    </location>
</feature>
<organism evidence="3 4">
    <name type="scientific">Shewanella colwelliana</name>
    <name type="common">Alteromonas colwelliana</name>
    <dbReference type="NCBI Taxonomy" id="23"/>
    <lineage>
        <taxon>Bacteria</taxon>
        <taxon>Pseudomonadati</taxon>
        <taxon>Pseudomonadota</taxon>
        <taxon>Gammaproteobacteria</taxon>
        <taxon>Alteromonadales</taxon>
        <taxon>Shewanellaceae</taxon>
        <taxon>Shewanella</taxon>
    </lineage>
</organism>
<proteinExistence type="predicted"/>
<evidence type="ECO:0000256" key="1">
    <source>
        <dbReference type="SAM" id="MobiDB-lite"/>
    </source>
</evidence>
<dbReference type="Proteomes" id="UP000095230">
    <property type="component" value="Unassembled WGS sequence"/>
</dbReference>
<feature type="region of interest" description="Disordered" evidence="1">
    <location>
        <begin position="264"/>
        <end position="486"/>
    </location>
</feature>
<feature type="compositionally biased region" description="Basic and acidic residues" evidence="1">
    <location>
        <begin position="446"/>
        <end position="455"/>
    </location>
</feature>
<accession>A0A1E5ISF8</accession>
<name>A0A1E5ISF8_SHECO</name>
<evidence type="ECO:0000313" key="3">
    <source>
        <dbReference type="EMBL" id="OEG72948.1"/>
    </source>
</evidence>
<gene>
    <name evidence="3" type="ORF">BEL05_11875</name>
</gene>
<dbReference type="InterPro" id="IPR021728">
    <property type="entry name" value="DUF3300"/>
</dbReference>
<protein>
    <recommendedName>
        <fullName evidence="5">DUF3300 domain-containing protein</fullName>
    </recommendedName>
</protein>